<reference evidence="2 3" key="1">
    <citation type="submission" date="2017-03" db="EMBL/GenBank/DDBJ databases">
        <title>Genome of strain Rhizobium sp. CNPSo 668.</title>
        <authorList>
            <person name="Ribeiro R."/>
        </authorList>
    </citation>
    <scope>NUCLEOTIDE SEQUENCE [LARGE SCALE GENOMIC DNA]</scope>
    <source>
        <strain evidence="2 3">CNPSo 668</strain>
    </source>
</reference>
<dbReference type="Pfam" id="PF01418">
    <property type="entry name" value="HTH_6"/>
    <property type="match status" value="1"/>
</dbReference>
<proteinExistence type="predicted"/>
<dbReference type="PROSITE" id="PS51071">
    <property type="entry name" value="HTH_RPIR"/>
    <property type="match status" value="1"/>
</dbReference>
<comment type="caution">
    <text evidence="2">The sequence shown here is derived from an EMBL/GenBank/DDBJ whole genome shotgun (WGS) entry which is preliminary data.</text>
</comment>
<evidence type="ECO:0000313" key="3">
    <source>
        <dbReference type="Proteomes" id="UP000197269"/>
    </source>
</evidence>
<sequence>MLKDRDSPPPSTLQELKHQIAGRQLVFPGSLERVAREILEKPDITAFESAAAVARRCRVSPATVHRLVRHIGFQTFGEFRAMIREHLRSTVASHR</sequence>
<dbReference type="PANTHER" id="PTHR30514:SF18">
    <property type="entry name" value="RPIR-FAMILY TRANSCRIPTIONAL REGULATOR"/>
    <property type="match status" value="1"/>
</dbReference>
<dbReference type="Gene3D" id="1.10.10.10">
    <property type="entry name" value="Winged helix-like DNA-binding domain superfamily/Winged helix DNA-binding domain"/>
    <property type="match status" value="1"/>
</dbReference>
<dbReference type="GO" id="GO:0003677">
    <property type="term" value="F:DNA binding"/>
    <property type="evidence" value="ECO:0007669"/>
    <property type="project" value="InterPro"/>
</dbReference>
<dbReference type="Proteomes" id="UP000197269">
    <property type="component" value="Unassembled WGS sequence"/>
</dbReference>
<dbReference type="InterPro" id="IPR036388">
    <property type="entry name" value="WH-like_DNA-bd_sf"/>
</dbReference>
<protein>
    <submittedName>
        <fullName evidence="2">Transcriptional regulator</fullName>
    </submittedName>
</protein>
<dbReference type="InterPro" id="IPR009057">
    <property type="entry name" value="Homeodomain-like_sf"/>
</dbReference>
<evidence type="ECO:0000313" key="2">
    <source>
        <dbReference type="EMBL" id="OWO93529.1"/>
    </source>
</evidence>
<feature type="domain" description="HTH rpiR-type" evidence="1">
    <location>
        <begin position="14"/>
        <end position="90"/>
    </location>
</feature>
<dbReference type="EMBL" id="MXPU01000011">
    <property type="protein sequence ID" value="OWO93529.1"/>
    <property type="molecule type" value="Genomic_DNA"/>
</dbReference>
<dbReference type="SUPFAM" id="SSF46689">
    <property type="entry name" value="Homeodomain-like"/>
    <property type="match status" value="1"/>
</dbReference>
<dbReference type="RefSeq" id="WP_088395368.1">
    <property type="nucleotide sequence ID" value="NZ_MXPU01000011.1"/>
</dbReference>
<dbReference type="AlphaFoldDB" id="A0A246DT19"/>
<name>A0A246DT19_9HYPH</name>
<dbReference type="PANTHER" id="PTHR30514">
    <property type="entry name" value="GLUCOKINASE"/>
    <property type="match status" value="1"/>
</dbReference>
<dbReference type="InterPro" id="IPR000281">
    <property type="entry name" value="HTH_RpiR"/>
</dbReference>
<evidence type="ECO:0000259" key="1">
    <source>
        <dbReference type="PROSITE" id="PS51071"/>
    </source>
</evidence>
<gene>
    <name evidence="2" type="ORF">B5E41_17285</name>
</gene>
<accession>A0A246DT19</accession>
<dbReference type="GO" id="GO:0097367">
    <property type="term" value="F:carbohydrate derivative binding"/>
    <property type="evidence" value="ECO:0007669"/>
    <property type="project" value="InterPro"/>
</dbReference>
<dbReference type="InterPro" id="IPR047640">
    <property type="entry name" value="RpiR-like"/>
</dbReference>
<organism evidence="2 3">
    <name type="scientific">Rhizobium esperanzae</name>
    <dbReference type="NCBI Taxonomy" id="1967781"/>
    <lineage>
        <taxon>Bacteria</taxon>
        <taxon>Pseudomonadati</taxon>
        <taxon>Pseudomonadota</taxon>
        <taxon>Alphaproteobacteria</taxon>
        <taxon>Hyphomicrobiales</taxon>
        <taxon>Rhizobiaceae</taxon>
        <taxon>Rhizobium/Agrobacterium group</taxon>
        <taxon>Rhizobium</taxon>
    </lineage>
</organism>
<dbReference type="GO" id="GO:0003700">
    <property type="term" value="F:DNA-binding transcription factor activity"/>
    <property type="evidence" value="ECO:0007669"/>
    <property type="project" value="InterPro"/>
</dbReference>